<protein>
    <submittedName>
        <fullName evidence="1">Uncharacterized protein</fullName>
    </submittedName>
</protein>
<reference evidence="1 2" key="1">
    <citation type="submission" date="2020-08" db="EMBL/GenBank/DDBJ databases">
        <title>Genomic Encyclopedia of Type Strains, Phase IV (KMG-IV): sequencing the most valuable type-strain genomes for metagenomic binning, comparative biology and taxonomic classification.</title>
        <authorList>
            <person name="Goeker M."/>
        </authorList>
    </citation>
    <scope>NUCLEOTIDE SEQUENCE [LARGE SCALE GENOMIC DNA]</scope>
    <source>
        <strain evidence="1 2">DSM 25079</strain>
    </source>
</reference>
<dbReference type="RefSeq" id="WP_184020612.1">
    <property type="nucleotide sequence ID" value="NZ_JACIJC010000005.1"/>
</dbReference>
<gene>
    <name evidence="1" type="ORF">FHS49_003317</name>
</gene>
<dbReference type="Proteomes" id="UP000549617">
    <property type="component" value="Unassembled WGS sequence"/>
</dbReference>
<keyword evidence="2" id="KW-1185">Reference proteome</keyword>
<evidence type="ECO:0000313" key="1">
    <source>
        <dbReference type="EMBL" id="MBB5687289.1"/>
    </source>
</evidence>
<dbReference type="EMBL" id="JACIJC010000005">
    <property type="protein sequence ID" value="MBB5687289.1"/>
    <property type="molecule type" value="Genomic_DNA"/>
</dbReference>
<dbReference type="AlphaFoldDB" id="A0A7W9EFN5"/>
<proteinExistence type="predicted"/>
<comment type="caution">
    <text evidence="1">The sequence shown here is derived from an EMBL/GenBank/DDBJ whole genome shotgun (WGS) entry which is preliminary data.</text>
</comment>
<sequence length="116" mass="12228">MAGEAIAIAAGETKEFGDEGVDALVAGPFVRATRVAVSAWHRGGDKSNVNNTAWLRLNLDGGLFASADDKIFDNYNLSIERVVDLPALASVSLAIEYGNTSCTKTHSGLKFRATGL</sequence>
<accession>A0A7W9EFN5</accession>
<evidence type="ECO:0000313" key="2">
    <source>
        <dbReference type="Proteomes" id="UP000549617"/>
    </source>
</evidence>
<name>A0A7W9EFN5_9SPHN</name>
<organism evidence="1 2">
    <name type="scientific">Sphingobium boeckii</name>
    <dbReference type="NCBI Taxonomy" id="1082345"/>
    <lineage>
        <taxon>Bacteria</taxon>
        <taxon>Pseudomonadati</taxon>
        <taxon>Pseudomonadota</taxon>
        <taxon>Alphaproteobacteria</taxon>
        <taxon>Sphingomonadales</taxon>
        <taxon>Sphingomonadaceae</taxon>
        <taxon>Sphingobium</taxon>
    </lineage>
</organism>